<protein>
    <submittedName>
        <fullName evidence="1">Uncharacterized protein</fullName>
    </submittedName>
</protein>
<reference evidence="1 2" key="1">
    <citation type="journal article" date="2019" name="Int. J. Syst. Evol. Microbiol.">
        <title>The Global Catalogue of Microorganisms (GCM) 10K type strain sequencing project: providing services to taxonomists for standard genome sequencing and annotation.</title>
        <authorList>
            <consortium name="The Broad Institute Genomics Platform"/>
            <consortium name="The Broad Institute Genome Sequencing Center for Infectious Disease"/>
            <person name="Wu L."/>
            <person name="Ma J."/>
        </authorList>
    </citation>
    <scope>NUCLEOTIDE SEQUENCE [LARGE SCALE GENOMIC DNA]</scope>
    <source>
        <strain evidence="1 2">CGMCC 1.12285</strain>
    </source>
</reference>
<name>A0ABD6B7E7_9EURY</name>
<sequence>PFPWLAAFDADGSSRRIDLPADRPDGVLNAGVGDGDGLILCSGNAAARLDASYELDWTREYGPLGDEQVGEITSTSDGGFLFHTTPVGDGDFTLAKADAEGELQWHHTYRIGTDTPSEIHALTERSSGEYLLAGGANRSSDGWALAFS</sequence>
<evidence type="ECO:0000313" key="2">
    <source>
        <dbReference type="Proteomes" id="UP001597111"/>
    </source>
</evidence>
<feature type="non-terminal residue" evidence="1">
    <location>
        <position position="148"/>
    </location>
</feature>
<dbReference type="EMBL" id="JBHUDH010000127">
    <property type="protein sequence ID" value="MFD1526847.1"/>
    <property type="molecule type" value="Genomic_DNA"/>
</dbReference>
<organism evidence="1 2">
    <name type="scientific">Halolamina salina</name>
    <dbReference type="NCBI Taxonomy" id="1220023"/>
    <lineage>
        <taxon>Archaea</taxon>
        <taxon>Methanobacteriati</taxon>
        <taxon>Methanobacteriota</taxon>
        <taxon>Stenosarchaea group</taxon>
        <taxon>Halobacteria</taxon>
        <taxon>Halobacteriales</taxon>
        <taxon>Haloferacaceae</taxon>
    </lineage>
</organism>
<proteinExistence type="predicted"/>
<feature type="non-terminal residue" evidence="1">
    <location>
        <position position="1"/>
    </location>
</feature>
<evidence type="ECO:0000313" key="1">
    <source>
        <dbReference type="EMBL" id="MFD1526847.1"/>
    </source>
</evidence>
<keyword evidence="2" id="KW-1185">Reference proteome</keyword>
<accession>A0ABD6B7E7</accession>
<gene>
    <name evidence="1" type="ORF">ACFR9S_11160</name>
</gene>
<dbReference type="AlphaFoldDB" id="A0ABD6B7E7"/>
<dbReference type="Proteomes" id="UP001597111">
    <property type="component" value="Unassembled WGS sequence"/>
</dbReference>
<comment type="caution">
    <text evidence="1">The sequence shown here is derived from an EMBL/GenBank/DDBJ whole genome shotgun (WGS) entry which is preliminary data.</text>
</comment>